<dbReference type="InterPro" id="IPR000033">
    <property type="entry name" value="LDLR_classB_rpt"/>
</dbReference>
<dbReference type="AlphaFoldDB" id="A0AAD9KBQ7"/>
<accession>A0AAD9KBQ7</accession>
<dbReference type="SUPFAM" id="SSF63825">
    <property type="entry name" value="YWTD domain"/>
    <property type="match status" value="1"/>
</dbReference>
<dbReference type="InterPro" id="IPR002889">
    <property type="entry name" value="WSC_carb-bd"/>
</dbReference>
<dbReference type="Gene3D" id="2.120.10.30">
    <property type="entry name" value="TolB, C-terminal domain"/>
    <property type="match status" value="2"/>
</dbReference>
<dbReference type="EMBL" id="JAODUO010001270">
    <property type="protein sequence ID" value="KAK2167533.1"/>
    <property type="molecule type" value="Genomic_DNA"/>
</dbReference>
<comment type="caution">
    <text evidence="2">The sequence shown here is derived from an EMBL/GenBank/DDBJ whole genome shotgun (WGS) entry which is preliminary data.</text>
</comment>
<dbReference type="PANTHER" id="PTHR46513">
    <property type="entry name" value="VITELLOGENIN RECEPTOR-LIKE PROTEIN-RELATED-RELATED"/>
    <property type="match status" value="1"/>
</dbReference>
<feature type="domain" description="WSC" evidence="1">
    <location>
        <begin position="147"/>
        <end position="247"/>
    </location>
</feature>
<dbReference type="Pfam" id="PF00058">
    <property type="entry name" value="Ldl_recept_b"/>
    <property type="match status" value="1"/>
</dbReference>
<evidence type="ECO:0000259" key="1">
    <source>
        <dbReference type="PROSITE" id="PS51212"/>
    </source>
</evidence>
<sequence>MTKPADGLIFPRCSANLMFRPLAGRPATGRPMVHMTSPLRAFLLAMVCFYASVAESEAASVADVHPLLVATDTAILTLSVNDSGTNSVHDPPSFLVSGGNQIAAVAVDHVRGYIYWSDHGEHTISRSSLSGSTTQVVVNAGKLSYAVSPLSGCVYVTLIKIRIQTRRPRGASLQGCVSTCYEGMLRRKEETGYPVSGVEFGSESYCGTRSQYSRAQLEPDTACHKSCPAESSQKCGGRDRLNVYDKDLLVVHGLAVDTETGKLYFTNNDKVEVVNANGMERARIIVHSSGVKTYGVAVDVINR</sequence>
<proteinExistence type="predicted"/>
<reference evidence="2" key="1">
    <citation type="journal article" date="2023" name="Mol. Biol. Evol.">
        <title>Third-Generation Sequencing Reveals the Adaptive Role of the Epigenome in Three Deep-Sea Polychaetes.</title>
        <authorList>
            <person name="Perez M."/>
            <person name="Aroh O."/>
            <person name="Sun Y."/>
            <person name="Lan Y."/>
            <person name="Juniper S.K."/>
            <person name="Young C.R."/>
            <person name="Angers B."/>
            <person name="Qian P.Y."/>
        </authorList>
    </citation>
    <scope>NUCLEOTIDE SEQUENCE</scope>
    <source>
        <strain evidence="2">R07B-5</strain>
    </source>
</reference>
<name>A0AAD9KBQ7_RIDPI</name>
<dbReference type="PROSITE" id="PS51212">
    <property type="entry name" value="WSC"/>
    <property type="match status" value="1"/>
</dbReference>
<gene>
    <name evidence="2" type="ORF">NP493_1271g01061</name>
</gene>
<keyword evidence="3" id="KW-1185">Reference proteome</keyword>
<dbReference type="InterPro" id="IPR011042">
    <property type="entry name" value="6-blade_b-propeller_TolB-like"/>
</dbReference>
<evidence type="ECO:0000313" key="2">
    <source>
        <dbReference type="EMBL" id="KAK2167533.1"/>
    </source>
</evidence>
<protein>
    <recommendedName>
        <fullName evidence="1">WSC domain-containing protein</fullName>
    </recommendedName>
</protein>
<evidence type="ECO:0000313" key="3">
    <source>
        <dbReference type="Proteomes" id="UP001209878"/>
    </source>
</evidence>
<dbReference type="InterPro" id="IPR050778">
    <property type="entry name" value="Cueball_EGF_LRP_Nidogen"/>
</dbReference>
<dbReference type="SMART" id="SM00135">
    <property type="entry name" value="LY"/>
    <property type="match status" value="2"/>
</dbReference>
<dbReference type="Proteomes" id="UP001209878">
    <property type="component" value="Unassembled WGS sequence"/>
</dbReference>
<organism evidence="2 3">
    <name type="scientific">Ridgeia piscesae</name>
    <name type="common">Tubeworm</name>
    <dbReference type="NCBI Taxonomy" id="27915"/>
    <lineage>
        <taxon>Eukaryota</taxon>
        <taxon>Metazoa</taxon>
        <taxon>Spiralia</taxon>
        <taxon>Lophotrochozoa</taxon>
        <taxon>Annelida</taxon>
        <taxon>Polychaeta</taxon>
        <taxon>Sedentaria</taxon>
        <taxon>Canalipalpata</taxon>
        <taxon>Sabellida</taxon>
        <taxon>Siboglinidae</taxon>
        <taxon>Ridgeia</taxon>
    </lineage>
</organism>
<dbReference type="Pfam" id="PF01822">
    <property type="entry name" value="WSC"/>
    <property type="match status" value="1"/>
</dbReference>